<dbReference type="Proteomes" id="UP000215914">
    <property type="component" value="Unassembled WGS sequence"/>
</dbReference>
<evidence type="ECO:0000313" key="2">
    <source>
        <dbReference type="Proteomes" id="UP000215914"/>
    </source>
</evidence>
<dbReference type="EMBL" id="MNCJ02000326">
    <property type="protein sequence ID" value="KAF5783341.1"/>
    <property type="molecule type" value="Genomic_DNA"/>
</dbReference>
<proteinExistence type="predicted"/>
<name>A0A9K3HRT6_HELAN</name>
<gene>
    <name evidence="1" type="ORF">HanXRQr2_Chr11g0506831</name>
</gene>
<reference evidence="1" key="2">
    <citation type="submission" date="2020-06" db="EMBL/GenBank/DDBJ databases">
        <title>Helianthus annuus Genome sequencing and assembly Release 2.</title>
        <authorList>
            <person name="Gouzy J."/>
            <person name="Langlade N."/>
            <person name="Munos S."/>
        </authorList>
    </citation>
    <scope>NUCLEOTIDE SEQUENCE</scope>
    <source>
        <tissue evidence="1">Leaves</tissue>
    </source>
</reference>
<accession>A0A9K3HRT6</accession>
<dbReference type="Gramene" id="mRNA:HanXRQr2_Chr11g0506831">
    <property type="protein sequence ID" value="mRNA:HanXRQr2_Chr11g0506831"/>
    <property type="gene ID" value="HanXRQr2_Chr11g0506831"/>
</dbReference>
<dbReference type="AlphaFoldDB" id="A0A9K3HRT6"/>
<organism evidence="1 2">
    <name type="scientific">Helianthus annuus</name>
    <name type="common">Common sunflower</name>
    <dbReference type="NCBI Taxonomy" id="4232"/>
    <lineage>
        <taxon>Eukaryota</taxon>
        <taxon>Viridiplantae</taxon>
        <taxon>Streptophyta</taxon>
        <taxon>Embryophyta</taxon>
        <taxon>Tracheophyta</taxon>
        <taxon>Spermatophyta</taxon>
        <taxon>Magnoliopsida</taxon>
        <taxon>eudicotyledons</taxon>
        <taxon>Gunneridae</taxon>
        <taxon>Pentapetalae</taxon>
        <taxon>asterids</taxon>
        <taxon>campanulids</taxon>
        <taxon>Asterales</taxon>
        <taxon>Asteraceae</taxon>
        <taxon>Asteroideae</taxon>
        <taxon>Heliantheae alliance</taxon>
        <taxon>Heliantheae</taxon>
        <taxon>Helianthus</taxon>
    </lineage>
</organism>
<reference evidence="1" key="1">
    <citation type="journal article" date="2017" name="Nature">
        <title>The sunflower genome provides insights into oil metabolism, flowering and Asterid evolution.</title>
        <authorList>
            <person name="Badouin H."/>
            <person name="Gouzy J."/>
            <person name="Grassa C.J."/>
            <person name="Murat F."/>
            <person name="Staton S.E."/>
            <person name="Cottret L."/>
            <person name="Lelandais-Briere C."/>
            <person name="Owens G.L."/>
            <person name="Carrere S."/>
            <person name="Mayjonade B."/>
            <person name="Legrand L."/>
            <person name="Gill N."/>
            <person name="Kane N.C."/>
            <person name="Bowers J.E."/>
            <person name="Hubner S."/>
            <person name="Bellec A."/>
            <person name="Berard A."/>
            <person name="Berges H."/>
            <person name="Blanchet N."/>
            <person name="Boniface M.C."/>
            <person name="Brunel D."/>
            <person name="Catrice O."/>
            <person name="Chaidir N."/>
            <person name="Claudel C."/>
            <person name="Donnadieu C."/>
            <person name="Faraut T."/>
            <person name="Fievet G."/>
            <person name="Helmstetter N."/>
            <person name="King M."/>
            <person name="Knapp S.J."/>
            <person name="Lai Z."/>
            <person name="Le Paslier M.C."/>
            <person name="Lippi Y."/>
            <person name="Lorenzon L."/>
            <person name="Mandel J.R."/>
            <person name="Marage G."/>
            <person name="Marchand G."/>
            <person name="Marquand E."/>
            <person name="Bret-Mestries E."/>
            <person name="Morien E."/>
            <person name="Nambeesan S."/>
            <person name="Nguyen T."/>
            <person name="Pegot-Espagnet P."/>
            <person name="Pouilly N."/>
            <person name="Raftis F."/>
            <person name="Sallet E."/>
            <person name="Schiex T."/>
            <person name="Thomas J."/>
            <person name="Vandecasteele C."/>
            <person name="Vares D."/>
            <person name="Vear F."/>
            <person name="Vautrin S."/>
            <person name="Crespi M."/>
            <person name="Mangin B."/>
            <person name="Burke J.M."/>
            <person name="Salse J."/>
            <person name="Munos S."/>
            <person name="Vincourt P."/>
            <person name="Rieseberg L.H."/>
            <person name="Langlade N.B."/>
        </authorList>
    </citation>
    <scope>NUCLEOTIDE SEQUENCE</scope>
    <source>
        <tissue evidence="1">Leaves</tissue>
    </source>
</reference>
<comment type="caution">
    <text evidence="1">The sequence shown here is derived from an EMBL/GenBank/DDBJ whole genome shotgun (WGS) entry which is preliminary data.</text>
</comment>
<evidence type="ECO:0000313" key="1">
    <source>
        <dbReference type="EMBL" id="KAF5783341.1"/>
    </source>
</evidence>
<sequence length="43" mass="4278">MGPPYMVVGYVGSPASATVKRHPPGGGNPTLSTGKTCLGCDLC</sequence>
<protein>
    <submittedName>
        <fullName evidence="1">Uncharacterized protein</fullName>
    </submittedName>
</protein>
<keyword evidence="2" id="KW-1185">Reference proteome</keyword>